<comment type="cofactor">
    <cofactor evidence="1">
        <name>Mn(2+)</name>
        <dbReference type="ChEBI" id="CHEBI:29035"/>
    </cofactor>
</comment>
<evidence type="ECO:0000313" key="12">
    <source>
        <dbReference type="EMBL" id="OIO15408.1"/>
    </source>
</evidence>
<name>A0A1J4TUT2_9BACT</name>
<feature type="domain" description="IMP biosynthesis enzyme PurP N-terminal" evidence="10">
    <location>
        <begin position="8"/>
        <end position="133"/>
    </location>
</feature>
<dbReference type="InterPro" id="IPR009720">
    <property type="entry name" value="IMP_biosynth_PurP_C"/>
</dbReference>
<dbReference type="InterPro" id="IPR023656">
    <property type="entry name" value="IMP_biosynth_PurP"/>
</dbReference>
<keyword evidence="8" id="KW-0460">Magnesium</keyword>
<keyword evidence="6" id="KW-0658">Purine biosynthesis</keyword>
<keyword evidence="4" id="KW-0479">Metal-binding</keyword>
<evidence type="ECO:0000256" key="8">
    <source>
        <dbReference type="ARBA" id="ARBA00022842"/>
    </source>
</evidence>
<gene>
    <name evidence="12" type="ORF">AUJ73_00660</name>
</gene>
<dbReference type="Proteomes" id="UP000183120">
    <property type="component" value="Unassembled WGS sequence"/>
</dbReference>
<evidence type="ECO:0000256" key="7">
    <source>
        <dbReference type="ARBA" id="ARBA00022840"/>
    </source>
</evidence>
<evidence type="ECO:0000259" key="11">
    <source>
        <dbReference type="Pfam" id="PF06973"/>
    </source>
</evidence>
<evidence type="ECO:0000256" key="5">
    <source>
        <dbReference type="ARBA" id="ARBA00022741"/>
    </source>
</evidence>
<reference evidence="12 13" key="1">
    <citation type="journal article" date="2016" name="Environ. Microbiol.">
        <title>Genomic resolution of a cold subsurface aquifer community provides metabolic insights for novel microbes adapted to high CO concentrations.</title>
        <authorList>
            <person name="Probst A.J."/>
            <person name="Castelle C.J."/>
            <person name="Singh A."/>
            <person name="Brown C.T."/>
            <person name="Anantharaman K."/>
            <person name="Sharon I."/>
            <person name="Hug L.A."/>
            <person name="Burstein D."/>
            <person name="Emerson J.B."/>
            <person name="Thomas B.C."/>
            <person name="Banfield J.F."/>
        </authorList>
    </citation>
    <scope>NUCLEOTIDE SEQUENCE [LARGE SCALE GENOMIC DNA]</scope>
    <source>
        <strain evidence="12">CG1_02_37_22</strain>
    </source>
</reference>
<dbReference type="PIRSF" id="PIRSF004602">
    <property type="entry name" value="ATPgrasp_PurP"/>
    <property type="match status" value="1"/>
</dbReference>
<comment type="cofactor">
    <cofactor evidence="2">
        <name>Mg(2+)</name>
        <dbReference type="ChEBI" id="CHEBI:18420"/>
    </cofactor>
</comment>
<evidence type="ECO:0000256" key="9">
    <source>
        <dbReference type="ARBA" id="ARBA00023211"/>
    </source>
</evidence>
<dbReference type="Gene3D" id="3.40.50.20">
    <property type="match status" value="1"/>
</dbReference>
<sequence>MSKKVDTIITLGGHSALEICHGAKKKHFKTIVICQKGREKTYSKYYKNLVDEVVLLDHFKQLTDKRTMDILKEKELIFIPHRYCQTYCDLNLLENGFNIPVFGNKHLLKYEERTGKFNQYQLLSKSGINYPLQYNNPKDIDRLVFIKVNEAVRGYERAFFFADNYREYLRNSHNLIRKGIIKESDLNVAVIEEYILGAYVNFNFFYSPLSHSLHLIGTDMRRQTNIEGIVRIPADEQMGLLKYIKPSYIETGHIAVTVKESLIEKVYELGENFVKTTQKEVPPGIIGPFALQAAISAGPPKEKIVVFDLSLRIPGSPGISYTPYSKYLYGKDISMGERIAMEVDKANMSKQINRIST</sequence>
<dbReference type="STRING" id="1805209.AUJ73_00660"/>
<dbReference type="Gene3D" id="3.30.1490.20">
    <property type="entry name" value="ATP-grasp fold, A domain"/>
    <property type="match status" value="1"/>
</dbReference>
<dbReference type="GO" id="GO:0006188">
    <property type="term" value="P:IMP biosynthetic process"/>
    <property type="evidence" value="ECO:0007669"/>
    <property type="project" value="InterPro"/>
</dbReference>
<comment type="caution">
    <text evidence="12">The sequence shown here is derived from an EMBL/GenBank/DDBJ whole genome shotgun (WGS) entry which is preliminary data.</text>
</comment>
<keyword evidence="7" id="KW-0067">ATP-binding</keyword>
<dbReference type="Pfam" id="PF06849">
    <property type="entry name" value="DUF1246"/>
    <property type="match status" value="1"/>
</dbReference>
<keyword evidence="9" id="KW-0464">Manganese</keyword>
<dbReference type="GO" id="GO:0016879">
    <property type="term" value="F:ligase activity, forming carbon-nitrogen bonds"/>
    <property type="evidence" value="ECO:0007669"/>
    <property type="project" value="InterPro"/>
</dbReference>
<dbReference type="GO" id="GO:0005524">
    <property type="term" value="F:ATP binding"/>
    <property type="evidence" value="ECO:0007669"/>
    <property type="project" value="UniProtKB-KW"/>
</dbReference>
<keyword evidence="5" id="KW-0547">Nucleotide-binding</keyword>
<accession>A0A1J4TUT2</accession>
<dbReference type="EMBL" id="MNUY01000010">
    <property type="protein sequence ID" value="OIO15408.1"/>
    <property type="molecule type" value="Genomic_DNA"/>
</dbReference>
<evidence type="ECO:0000256" key="6">
    <source>
        <dbReference type="ARBA" id="ARBA00022755"/>
    </source>
</evidence>
<organism evidence="12 13">
    <name type="scientific">Candidatus Gottesmanbacteria bacterium CG1_02_37_22</name>
    <dbReference type="NCBI Taxonomy" id="1805209"/>
    <lineage>
        <taxon>Bacteria</taxon>
        <taxon>Candidatus Gottesmaniibacteriota</taxon>
    </lineage>
</organism>
<evidence type="ECO:0000256" key="4">
    <source>
        <dbReference type="ARBA" id="ARBA00022723"/>
    </source>
</evidence>
<proteinExistence type="predicted"/>
<dbReference type="InterPro" id="IPR016185">
    <property type="entry name" value="PreATP-grasp_dom_sf"/>
</dbReference>
<dbReference type="InterPro" id="IPR013815">
    <property type="entry name" value="ATP_grasp_subdomain_1"/>
</dbReference>
<dbReference type="AlphaFoldDB" id="A0A1J4TUT2"/>
<dbReference type="SUPFAM" id="SSF52440">
    <property type="entry name" value="PreATP-grasp domain"/>
    <property type="match status" value="1"/>
</dbReference>
<feature type="domain" description="IMP biosynthesis enzyme PurP C-terminal" evidence="11">
    <location>
        <begin position="167"/>
        <end position="356"/>
    </location>
</feature>
<evidence type="ECO:0000256" key="1">
    <source>
        <dbReference type="ARBA" id="ARBA00001936"/>
    </source>
</evidence>
<evidence type="ECO:0000256" key="3">
    <source>
        <dbReference type="ARBA" id="ARBA00022598"/>
    </source>
</evidence>
<dbReference type="Pfam" id="PF06973">
    <property type="entry name" value="DUF1297"/>
    <property type="match status" value="1"/>
</dbReference>
<dbReference type="InterPro" id="IPR010672">
    <property type="entry name" value="IMP_biosynth_PurP_N"/>
</dbReference>
<evidence type="ECO:0000259" key="10">
    <source>
        <dbReference type="Pfam" id="PF06849"/>
    </source>
</evidence>
<protein>
    <submittedName>
        <fullName evidence="12">5-formaminoimidazole-4-carboxamide-1-(Beta)-D-ribofuranosyl 5'-monophosphate synthetase</fullName>
    </submittedName>
</protein>
<dbReference type="GO" id="GO:0000287">
    <property type="term" value="F:magnesium ion binding"/>
    <property type="evidence" value="ECO:0007669"/>
    <property type="project" value="InterPro"/>
</dbReference>
<dbReference type="SUPFAM" id="SSF56059">
    <property type="entry name" value="Glutathione synthetase ATP-binding domain-like"/>
    <property type="match status" value="1"/>
</dbReference>
<dbReference type="PANTHER" id="PTHR38147">
    <property type="entry name" value="5-FORMAMINOIMIDAZOLE-4-CARBOXAMIDE-1-(BETA)-D-RIBOFURANOSYL 5'-MONOPHOSPHATE SYNTHETASE-RELATED"/>
    <property type="match status" value="1"/>
</dbReference>
<dbReference type="Gene3D" id="3.30.470.20">
    <property type="entry name" value="ATP-grasp fold, B domain"/>
    <property type="match status" value="1"/>
</dbReference>
<dbReference type="PANTHER" id="PTHR38147:SF1">
    <property type="entry name" value="5-FORMAMINOIMIDAZOLE-4-CARBOXAMIDE-1-(BETA)-D-RIBOFURANOSYL 5'-MONOPHOSPHATE SYNTHETASE"/>
    <property type="match status" value="1"/>
</dbReference>
<evidence type="ECO:0000313" key="13">
    <source>
        <dbReference type="Proteomes" id="UP000183120"/>
    </source>
</evidence>
<keyword evidence="3" id="KW-0436">Ligase</keyword>
<evidence type="ECO:0000256" key="2">
    <source>
        <dbReference type="ARBA" id="ARBA00001946"/>
    </source>
</evidence>